<dbReference type="InterPro" id="IPR010721">
    <property type="entry name" value="UstE-like"/>
</dbReference>
<dbReference type="Proteomes" id="UP000504638">
    <property type="component" value="Unplaced"/>
</dbReference>
<dbReference type="GeneID" id="54419702"/>
<accession>A0A6G1G6N8</accession>
<protein>
    <recommendedName>
        <fullName evidence="5">Steroid 5-alpha reductase C-terminal domain-containing protein</fullName>
    </recommendedName>
</protein>
<evidence type="ECO:0000313" key="3">
    <source>
        <dbReference type="Proteomes" id="UP000504638"/>
    </source>
</evidence>
<dbReference type="PANTHER" id="PTHR32251:SF15">
    <property type="entry name" value="3-OXO-5-ALPHA-STEROID 4-DEHYDROGENASE (DUF1295)"/>
    <property type="match status" value="1"/>
</dbReference>
<keyword evidence="1" id="KW-0812">Transmembrane</keyword>
<evidence type="ECO:0000256" key="1">
    <source>
        <dbReference type="SAM" id="Phobius"/>
    </source>
</evidence>
<keyword evidence="3" id="KW-1185">Reference proteome</keyword>
<reference evidence="2 4" key="1">
    <citation type="submission" date="2020-01" db="EMBL/GenBank/DDBJ databases">
        <authorList>
            <consortium name="DOE Joint Genome Institute"/>
            <person name="Haridas S."/>
            <person name="Albert R."/>
            <person name="Binder M."/>
            <person name="Bloem J."/>
            <person name="Labutti K."/>
            <person name="Salamov A."/>
            <person name="Andreopoulos B."/>
            <person name="Baker S.E."/>
            <person name="Barry K."/>
            <person name="Bills G."/>
            <person name="Bluhm B.H."/>
            <person name="Cannon C."/>
            <person name="Castanera R."/>
            <person name="Culley D.E."/>
            <person name="Daum C."/>
            <person name="Ezra D."/>
            <person name="Gonzalez J.B."/>
            <person name="Henrissat B."/>
            <person name="Kuo A."/>
            <person name="Liang C."/>
            <person name="Lipzen A."/>
            <person name="Lutzoni F."/>
            <person name="Magnuson J."/>
            <person name="Mondo S."/>
            <person name="Nolan M."/>
            <person name="Ohm R."/>
            <person name="Pangilinan J."/>
            <person name="Park H.-J."/>
            <person name="Ramirez L."/>
            <person name="Alfaro M."/>
            <person name="Sun H."/>
            <person name="Tritt A."/>
            <person name="Yoshinaga Y."/>
            <person name="Zwiers L.-H."/>
            <person name="Turgeon B.G."/>
            <person name="Goodwin S.B."/>
            <person name="Spatafora J.W."/>
            <person name="Crous P.W."/>
            <person name="Grigoriev I.V."/>
        </authorList>
    </citation>
    <scope>NUCLEOTIDE SEQUENCE</scope>
    <source>
        <strain evidence="2 4">CBS 781.70</strain>
    </source>
</reference>
<name>A0A6G1G6N8_9PEZI</name>
<sequence length="160" mass="17812">MFAALSIPAFSVLVNSIGSILITWAATSSINSTWRIPGIDLPAPIVIGFVGYLLGSLLETGSEHQRKVFKNKPENQGKICTVGFWKYARHINYGGFILWRSSYTLAASDWLAGLATVAFHGNDLGKRGVAVMNDYMSLRYGEQWRQYKAKVPYKLFPGIY</sequence>
<keyword evidence="1" id="KW-0472">Membrane</keyword>
<reference evidence="4" key="3">
    <citation type="submission" date="2025-04" db="UniProtKB">
        <authorList>
            <consortium name="RefSeq"/>
        </authorList>
    </citation>
    <scope>IDENTIFICATION</scope>
    <source>
        <strain evidence="4">CBS 781.70</strain>
    </source>
</reference>
<reference evidence="4" key="2">
    <citation type="submission" date="2020-04" db="EMBL/GenBank/DDBJ databases">
        <authorList>
            <consortium name="NCBI Genome Project"/>
        </authorList>
    </citation>
    <scope>NUCLEOTIDE SEQUENCE</scope>
    <source>
        <strain evidence="4">CBS 781.70</strain>
    </source>
</reference>
<evidence type="ECO:0008006" key="5">
    <source>
        <dbReference type="Google" id="ProtNLM"/>
    </source>
</evidence>
<feature type="transmembrane region" description="Helical" evidence="1">
    <location>
        <begin position="41"/>
        <end position="58"/>
    </location>
</feature>
<dbReference type="Pfam" id="PF06966">
    <property type="entry name" value="DUF1295"/>
    <property type="match status" value="1"/>
</dbReference>
<dbReference type="OrthoDB" id="67965at2759"/>
<dbReference type="PANTHER" id="PTHR32251">
    <property type="entry name" value="3-OXO-5-ALPHA-STEROID 4-DEHYDROGENASE"/>
    <property type="match status" value="1"/>
</dbReference>
<proteinExistence type="predicted"/>
<dbReference type="GO" id="GO:0016020">
    <property type="term" value="C:membrane"/>
    <property type="evidence" value="ECO:0007669"/>
    <property type="project" value="TreeGrafter"/>
</dbReference>
<evidence type="ECO:0000313" key="4">
    <source>
        <dbReference type="RefSeq" id="XP_033535227.1"/>
    </source>
</evidence>
<dbReference type="EMBL" id="ML975154">
    <property type="protein sequence ID" value="KAF1813596.1"/>
    <property type="molecule type" value="Genomic_DNA"/>
</dbReference>
<organism evidence="2">
    <name type="scientific">Eremomyces bilateralis CBS 781.70</name>
    <dbReference type="NCBI Taxonomy" id="1392243"/>
    <lineage>
        <taxon>Eukaryota</taxon>
        <taxon>Fungi</taxon>
        <taxon>Dikarya</taxon>
        <taxon>Ascomycota</taxon>
        <taxon>Pezizomycotina</taxon>
        <taxon>Dothideomycetes</taxon>
        <taxon>Dothideomycetes incertae sedis</taxon>
        <taxon>Eremomycetales</taxon>
        <taxon>Eremomycetaceae</taxon>
        <taxon>Eremomyces</taxon>
    </lineage>
</organism>
<dbReference type="Gene3D" id="1.20.120.1630">
    <property type="match status" value="1"/>
</dbReference>
<gene>
    <name evidence="2 4" type="ORF">P152DRAFT_456980</name>
</gene>
<dbReference type="RefSeq" id="XP_033535227.1">
    <property type="nucleotide sequence ID" value="XM_033679132.1"/>
</dbReference>
<evidence type="ECO:0000313" key="2">
    <source>
        <dbReference type="EMBL" id="KAF1813596.1"/>
    </source>
</evidence>
<keyword evidence="1" id="KW-1133">Transmembrane helix</keyword>
<dbReference type="AlphaFoldDB" id="A0A6G1G6N8"/>